<dbReference type="PANTHER" id="PTHR36122">
    <property type="entry name" value="NICOTINAMIDE RIBOSIDE TRANSPORTER PNUC"/>
    <property type="match status" value="1"/>
</dbReference>
<dbReference type="InterPro" id="IPR006419">
    <property type="entry name" value="NMN_transpt_PnuC"/>
</dbReference>
<keyword evidence="6" id="KW-1003">Cell membrane</keyword>
<comment type="caution">
    <text evidence="12">The sequence shown here is derived from an EMBL/GenBank/DDBJ whole genome shotgun (WGS) entry which is preliminary data.</text>
</comment>
<feature type="transmembrane region" description="Helical" evidence="11">
    <location>
        <begin position="38"/>
        <end position="57"/>
    </location>
</feature>
<feature type="transmembrane region" description="Helical" evidence="11">
    <location>
        <begin position="172"/>
        <end position="187"/>
    </location>
</feature>
<dbReference type="GO" id="GO:0005886">
    <property type="term" value="C:plasma membrane"/>
    <property type="evidence" value="ECO:0007669"/>
    <property type="project" value="UniProtKB-SubCell"/>
</dbReference>
<keyword evidence="7 11" id="KW-0812">Transmembrane</keyword>
<feature type="transmembrane region" description="Helical" evidence="11">
    <location>
        <begin position="63"/>
        <end position="80"/>
    </location>
</feature>
<comment type="subcellular location">
    <subcellularLocation>
        <location evidence="2">Cell membrane</location>
        <topology evidence="2">Multi-pass membrane protein</topology>
    </subcellularLocation>
</comment>
<evidence type="ECO:0000256" key="8">
    <source>
        <dbReference type="ARBA" id="ARBA00022989"/>
    </source>
</evidence>
<protein>
    <recommendedName>
        <fullName evidence="4">Nicotinamide riboside transporter PnuC</fullName>
    </recommendedName>
</protein>
<evidence type="ECO:0000313" key="12">
    <source>
        <dbReference type="EMBL" id="PWK53923.1"/>
    </source>
</evidence>
<name>A0A316FZU7_9GAMM</name>
<evidence type="ECO:0000256" key="3">
    <source>
        <dbReference type="ARBA" id="ARBA00006669"/>
    </source>
</evidence>
<gene>
    <name evidence="12" type="ORF">C8D97_102315</name>
</gene>
<keyword evidence="5" id="KW-0813">Transport</keyword>
<evidence type="ECO:0000256" key="1">
    <source>
        <dbReference type="ARBA" id="ARBA00002672"/>
    </source>
</evidence>
<evidence type="ECO:0000256" key="11">
    <source>
        <dbReference type="SAM" id="Phobius"/>
    </source>
</evidence>
<accession>A0A316FZU7</accession>
<reference evidence="12 13" key="1">
    <citation type="submission" date="2018-05" db="EMBL/GenBank/DDBJ databases">
        <title>Genomic Encyclopedia of Type Strains, Phase IV (KMG-IV): sequencing the most valuable type-strain genomes for metagenomic binning, comparative biology and taxonomic classification.</title>
        <authorList>
            <person name="Goeker M."/>
        </authorList>
    </citation>
    <scope>NUCLEOTIDE SEQUENCE [LARGE SCALE GENOMIC DNA]</scope>
    <source>
        <strain evidence="12 13">DSM 25350</strain>
    </source>
</reference>
<feature type="region of interest" description="Disordered" evidence="10">
    <location>
        <begin position="88"/>
        <end position="107"/>
    </location>
</feature>
<comment type="function">
    <text evidence="1">Required for nicotinamide riboside transport across the inner membrane.</text>
</comment>
<evidence type="ECO:0000256" key="2">
    <source>
        <dbReference type="ARBA" id="ARBA00004651"/>
    </source>
</evidence>
<keyword evidence="9 11" id="KW-0472">Membrane</keyword>
<evidence type="ECO:0000256" key="6">
    <source>
        <dbReference type="ARBA" id="ARBA00022475"/>
    </source>
</evidence>
<feature type="transmembrane region" description="Helical" evidence="11">
    <location>
        <begin position="120"/>
        <end position="142"/>
    </location>
</feature>
<evidence type="ECO:0000256" key="9">
    <source>
        <dbReference type="ARBA" id="ARBA00023136"/>
    </source>
</evidence>
<evidence type="ECO:0000256" key="4">
    <source>
        <dbReference type="ARBA" id="ARBA00017522"/>
    </source>
</evidence>
<feature type="transmembrane region" description="Helical" evidence="11">
    <location>
        <begin position="193"/>
        <end position="210"/>
    </location>
</feature>
<evidence type="ECO:0000313" key="13">
    <source>
        <dbReference type="Proteomes" id="UP000245790"/>
    </source>
</evidence>
<comment type="similarity">
    <text evidence="3">Belongs to the nicotinamide ribonucleoside (NR) uptake permease (TC 4.B.1) family.</text>
</comment>
<feature type="transmembrane region" description="Helical" evidence="11">
    <location>
        <begin position="12"/>
        <end position="31"/>
    </location>
</feature>
<dbReference type="Proteomes" id="UP000245790">
    <property type="component" value="Unassembled WGS sequence"/>
</dbReference>
<dbReference type="OrthoDB" id="9791248at2"/>
<dbReference type="Pfam" id="PF04973">
    <property type="entry name" value="NMN_transporter"/>
    <property type="match status" value="1"/>
</dbReference>
<dbReference type="NCBIfam" id="TIGR01528">
    <property type="entry name" value="NMN_trans_PnuC"/>
    <property type="match status" value="1"/>
</dbReference>
<dbReference type="EMBL" id="QGGU01000002">
    <property type="protein sequence ID" value="PWK53923.1"/>
    <property type="molecule type" value="Genomic_DNA"/>
</dbReference>
<keyword evidence="8 11" id="KW-1133">Transmembrane helix</keyword>
<evidence type="ECO:0000256" key="7">
    <source>
        <dbReference type="ARBA" id="ARBA00022692"/>
    </source>
</evidence>
<proteinExistence type="inferred from homology"/>
<keyword evidence="13" id="KW-1185">Reference proteome</keyword>
<organism evidence="12 13">
    <name type="scientific">Pleionea mediterranea</name>
    <dbReference type="NCBI Taxonomy" id="523701"/>
    <lineage>
        <taxon>Bacteria</taxon>
        <taxon>Pseudomonadati</taxon>
        <taxon>Pseudomonadota</taxon>
        <taxon>Gammaproteobacteria</taxon>
        <taxon>Oceanospirillales</taxon>
        <taxon>Pleioneaceae</taxon>
        <taxon>Pleionea</taxon>
    </lineage>
</organism>
<dbReference type="RefSeq" id="WP_109762025.1">
    <property type="nucleotide sequence ID" value="NZ_QGGU01000002.1"/>
</dbReference>
<evidence type="ECO:0000256" key="10">
    <source>
        <dbReference type="SAM" id="MobiDB-lite"/>
    </source>
</evidence>
<dbReference type="AlphaFoldDB" id="A0A316FZU7"/>
<dbReference type="PANTHER" id="PTHR36122:SF2">
    <property type="entry name" value="NICOTINAMIDE RIBOSIDE TRANSPORTER PNUC"/>
    <property type="match status" value="1"/>
</dbReference>
<sequence>MSVLDTFAQQWQAQNGWEIVAVLLSIVYIIFAARANSLCWLCAFFSTAIFSVIFFDANLLQESALNIYYLIIAVYGWYSWRFGHDNNRQKTDEQKQPEELSSHQSQDRERMITRWPLTRHLFWIVIMAMIALLSGVISDKWLQADMPYLNGFTVWFAVYTTFLVARKVLENWYYWMVLNPVSFYIFYQQELYVTCALMIVYFIMSIYGLLEWKKQWRQQNYEASSATAAG</sequence>
<evidence type="ECO:0000256" key="5">
    <source>
        <dbReference type="ARBA" id="ARBA00022448"/>
    </source>
</evidence>
<feature type="transmembrane region" description="Helical" evidence="11">
    <location>
        <begin position="148"/>
        <end position="165"/>
    </location>
</feature>
<dbReference type="GO" id="GO:0034257">
    <property type="term" value="F:nicotinamide riboside transmembrane transporter activity"/>
    <property type="evidence" value="ECO:0007669"/>
    <property type="project" value="InterPro"/>
</dbReference>